<evidence type="ECO:0000313" key="2">
    <source>
        <dbReference type="EMBL" id="CAB0032996.1"/>
    </source>
</evidence>
<keyword evidence="3" id="KW-1185">Reference proteome</keyword>
<feature type="region of interest" description="Disordered" evidence="1">
    <location>
        <begin position="284"/>
        <end position="334"/>
    </location>
</feature>
<dbReference type="Proteomes" id="UP000479190">
    <property type="component" value="Unassembled WGS sequence"/>
</dbReference>
<dbReference type="AlphaFoldDB" id="A0A6H5IDX2"/>
<sequence>MKKKTICKWNNKHKETLTLYTFMLTFEFFRAWKDIVLHASGIAKMQKQEQVHDTSRIAIVSSFRKLLFDHRCYYYVGHLILFVAREQRGRDRTKLANSIKRRVIIGYVYRGCTSRAHESLTIGSQSNGSQTPQHDTKMPITSLLTTCFGNKSNLHEPHLRSSKQQQQLQQQQQQQLKKEGCQGNECCGIKHMARQETGTWLECDDEAVRVDSYERYIRDCEAKEAAGLATTSTGNSNDTRSLEEQRKERNECLDMLKRELKRIQEGGDPYDFDYLLDEEEKRLLEDSDKEEDDNKSNENKIKIDEDQDQPDAEEDLAKSDDDESEPKKDNVFSKSDQSFYEIIMRVSYRRIA</sequence>
<reference evidence="2 3" key="1">
    <citation type="submission" date="2020-02" db="EMBL/GenBank/DDBJ databases">
        <authorList>
            <person name="Ferguson B K."/>
        </authorList>
    </citation>
    <scope>NUCLEOTIDE SEQUENCE [LARGE SCALE GENOMIC DNA]</scope>
</reference>
<organism evidence="2 3">
    <name type="scientific">Trichogramma brassicae</name>
    <dbReference type="NCBI Taxonomy" id="86971"/>
    <lineage>
        <taxon>Eukaryota</taxon>
        <taxon>Metazoa</taxon>
        <taxon>Ecdysozoa</taxon>
        <taxon>Arthropoda</taxon>
        <taxon>Hexapoda</taxon>
        <taxon>Insecta</taxon>
        <taxon>Pterygota</taxon>
        <taxon>Neoptera</taxon>
        <taxon>Endopterygota</taxon>
        <taxon>Hymenoptera</taxon>
        <taxon>Apocrita</taxon>
        <taxon>Proctotrupomorpha</taxon>
        <taxon>Chalcidoidea</taxon>
        <taxon>Trichogrammatidae</taxon>
        <taxon>Trichogramma</taxon>
    </lineage>
</organism>
<name>A0A6H5IDX2_9HYME</name>
<accession>A0A6H5IDX2</accession>
<evidence type="ECO:0000256" key="1">
    <source>
        <dbReference type="SAM" id="MobiDB-lite"/>
    </source>
</evidence>
<feature type="compositionally biased region" description="Polar residues" evidence="1">
    <location>
        <begin position="229"/>
        <end position="239"/>
    </location>
</feature>
<gene>
    <name evidence="2" type="ORF">TBRA_LOCUS4919</name>
</gene>
<proteinExistence type="predicted"/>
<evidence type="ECO:0000313" key="3">
    <source>
        <dbReference type="Proteomes" id="UP000479190"/>
    </source>
</evidence>
<dbReference type="EMBL" id="CADCXV010000695">
    <property type="protein sequence ID" value="CAB0032996.1"/>
    <property type="molecule type" value="Genomic_DNA"/>
</dbReference>
<dbReference type="OrthoDB" id="6619981at2759"/>
<feature type="compositionally biased region" description="Basic and acidic residues" evidence="1">
    <location>
        <begin position="284"/>
        <end position="304"/>
    </location>
</feature>
<protein>
    <submittedName>
        <fullName evidence="2">Uncharacterized protein</fullName>
    </submittedName>
</protein>
<feature type="compositionally biased region" description="Acidic residues" evidence="1">
    <location>
        <begin position="305"/>
        <end position="314"/>
    </location>
</feature>
<feature type="compositionally biased region" description="Basic and acidic residues" evidence="1">
    <location>
        <begin position="315"/>
        <end position="331"/>
    </location>
</feature>
<feature type="region of interest" description="Disordered" evidence="1">
    <location>
        <begin position="226"/>
        <end position="247"/>
    </location>
</feature>